<accession>A0A6J7LBP8</accession>
<evidence type="ECO:0000259" key="4">
    <source>
        <dbReference type="PROSITE" id="PS50977"/>
    </source>
</evidence>
<evidence type="ECO:0000256" key="1">
    <source>
        <dbReference type="ARBA" id="ARBA00023015"/>
    </source>
</evidence>
<feature type="domain" description="HTH tetR-type" evidence="4">
    <location>
        <begin position="17"/>
        <end position="77"/>
    </location>
</feature>
<dbReference type="SUPFAM" id="SSF48498">
    <property type="entry name" value="Tetracyclin repressor-like, C-terminal domain"/>
    <property type="match status" value="1"/>
</dbReference>
<dbReference type="InterPro" id="IPR050109">
    <property type="entry name" value="HTH-type_TetR-like_transc_reg"/>
</dbReference>
<dbReference type="EMBL" id="CAFBNE010000114">
    <property type="protein sequence ID" value="CAB4965706.1"/>
    <property type="molecule type" value="Genomic_DNA"/>
</dbReference>
<dbReference type="InterPro" id="IPR025996">
    <property type="entry name" value="MT1864/Rv1816-like_C"/>
</dbReference>
<organism evidence="5">
    <name type="scientific">freshwater metagenome</name>
    <dbReference type="NCBI Taxonomy" id="449393"/>
    <lineage>
        <taxon>unclassified sequences</taxon>
        <taxon>metagenomes</taxon>
        <taxon>ecological metagenomes</taxon>
    </lineage>
</organism>
<keyword evidence="3" id="KW-0804">Transcription</keyword>
<evidence type="ECO:0000256" key="2">
    <source>
        <dbReference type="ARBA" id="ARBA00023125"/>
    </source>
</evidence>
<protein>
    <submittedName>
        <fullName evidence="5">Unannotated protein</fullName>
    </submittedName>
</protein>
<dbReference type="InterPro" id="IPR036271">
    <property type="entry name" value="Tet_transcr_reg_TetR-rel_C_sf"/>
</dbReference>
<dbReference type="Gene3D" id="1.10.357.10">
    <property type="entry name" value="Tetracycline Repressor, domain 2"/>
    <property type="match status" value="1"/>
</dbReference>
<gene>
    <name evidence="5" type="ORF">UFOPK3772_02697</name>
</gene>
<dbReference type="GO" id="GO:0000976">
    <property type="term" value="F:transcription cis-regulatory region binding"/>
    <property type="evidence" value="ECO:0007669"/>
    <property type="project" value="TreeGrafter"/>
</dbReference>
<evidence type="ECO:0000256" key="3">
    <source>
        <dbReference type="ARBA" id="ARBA00023163"/>
    </source>
</evidence>
<dbReference type="InterPro" id="IPR001647">
    <property type="entry name" value="HTH_TetR"/>
</dbReference>
<dbReference type="GO" id="GO:0003700">
    <property type="term" value="F:DNA-binding transcription factor activity"/>
    <property type="evidence" value="ECO:0007669"/>
    <property type="project" value="TreeGrafter"/>
</dbReference>
<keyword evidence="1" id="KW-0805">Transcription regulation</keyword>
<dbReference type="PANTHER" id="PTHR30055:SF220">
    <property type="entry name" value="TETR-FAMILY REGULATORY PROTEIN"/>
    <property type="match status" value="1"/>
</dbReference>
<dbReference type="AlphaFoldDB" id="A0A6J7LBP8"/>
<keyword evidence="2" id="KW-0238">DNA-binding</keyword>
<dbReference type="PROSITE" id="PS50977">
    <property type="entry name" value="HTH_TETR_2"/>
    <property type="match status" value="1"/>
</dbReference>
<sequence length="199" mass="21466">MPGSTSTPTKDRPYHHGDLRGALILEAISQVEAVGMEHLSLRSVAHEVGVSPSAAYHHFADKDALLTAVALEGVAQLNVSMASAMARYPRGEAASAQERASAAGLAYITFAVDHPNLFRIAFSGHCPRPPEREKNPLIVELFDDLVATGVLPAELREGSEEVMWSAVHGMATLVLEGMFAVDEVPRCLAALERMMRLRP</sequence>
<dbReference type="PANTHER" id="PTHR30055">
    <property type="entry name" value="HTH-TYPE TRANSCRIPTIONAL REGULATOR RUTR"/>
    <property type="match status" value="1"/>
</dbReference>
<dbReference type="InterPro" id="IPR009057">
    <property type="entry name" value="Homeodomain-like_sf"/>
</dbReference>
<dbReference type="Pfam" id="PF00440">
    <property type="entry name" value="TetR_N"/>
    <property type="match status" value="1"/>
</dbReference>
<dbReference type="SUPFAM" id="SSF46689">
    <property type="entry name" value="Homeodomain-like"/>
    <property type="match status" value="1"/>
</dbReference>
<dbReference type="Pfam" id="PF13305">
    <property type="entry name" value="TetR_C_33"/>
    <property type="match status" value="1"/>
</dbReference>
<evidence type="ECO:0000313" key="5">
    <source>
        <dbReference type="EMBL" id="CAB4965706.1"/>
    </source>
</evidence>
<name>A0A6J7LBP8_9ZZZZ</name>
<reference evidence="5" key="1">
    <citation type="submission" date="2020-05" db="EMBL/GenBank/DDBJ databases">
        <authorList>
            <person name="Chiriac C."/>
            <person name="Salcher M."/>
            <person name="Ghai R."/>
            <person name="Kavagutti S V."/>
        </authorList>
    </citation>
    <scope>NUCLEOTIDE SEQUENCE</scope>
</reference>
<proteinExistence type="predicted"/>